<feature type="transmembrane region" description="Helical" evidence="7">
    <location>
        <begin position="62"/>
        <end position="82"/>
    </location>
</feature>
<dbReference type="OrthoDB" id="3238001at2"/>
<organism evidence="8 9">
    <name type="scientific">Sulfurimonas denitrificans (strain ATCC 33889 / DSM 1251)</name>
    <name type="common">Thiomicrospira denitrificans (strain ATCC 33889 / DSM 1251)</name>
    <dbReference type="NCBI Taxonomy" id="326298"/>
    <lineage>
        <taxon>Bacteria</taxon>
        <taxon>Pseudomonadati</taxon>
        <taxon>Campylobacterota</taxon>
        <taxon>Epsilonproteobacteria</taxon>
        <taxon>Campylobacterales</taxon>
        <taxon>Sulfurimonadaceae</taxon>
        <taxon>Sulfurimonas</taxon>
    </lineage>
</organism>
<dbReference type="GO" id="GO:0055085">
    <property type="term" value="P:transmembrane transport"/>
    <property type="evidence" value="ECO:0007669"/>
    <property type="project" value="InterPro"/>
</dbReference>
<dbReference type="STRING" id="326298.Suden_0341"/>
<dbReference type="eggNOG" id="COG0679">
    <property type="taxonomic scope" value="Bacteria"/>
</dbReference>
<feature type="transmembrane region" description="Helical" evidence="7">
    <location>
        <begin position="6"/>
        <end position="25"/>
    </location>
</feature>
<feature type="transmembrane region" description="Helical" evidence="7">
    <location>
        <begin position="121"/>
        <end position="144"/>
    </location>
</feature>
<keyword evidence="9" id="KW-1185">Reference proteome</keyword>
<accession>Q30TQ9</accession>
<dbReference type="KEGG" id="tdn:Suden_0341"/>
<evidence type="ECO:0000313" key="8">
    <source>
        <dbReference type="EMBL" id="ABB43622.1"/>
    </source>
</evidence>
<evidence type="ECO:0000256" key="4">
    <source>
        <dbReference type="ARBA" id="ARBA00022692"/>
    </source>
</evidence>
<feature type="transmembrane region" description="Helical" evidence="7">
    <location>
        <begin position="220"/>
        <end position="241"/>
    </location>
</feature>
<dbReference type="GO" id="GO:0016020">
    <property type="term" value="C:membrane"/>
    <property type="evidence" value="ECO:0007669"/>
    <property type="project" value="UniProtKB-SubCell"/>
</dbReference>
<feature type="transmembrane region" description="Helical" evidence="7">
    <location>
        <begin position="276"/>
        <end position="299"/>
    </location>
</feature>
<reference evidence="8 9" key="1">
    <citation type="journal article" date="2008" name="Appl. Environ. Microbiol.">
        <title>Genome of the epsilonproteobacterial chemolithoautotroph Sulfurimonas denitrificans.</title>
        <authorList>
            <person name="Sievert S.M."/>
            <person name="Scott K.M."/>
            <person name="Klotz M.G."/>
            <person name="Chain P.S.G."/>
            <person name="Hauser L.J."/>
            <person name="Hemp J."/>
            <person name="Huegler M."/>
            <person name="Land M."/>
            <person name="Lapidus A."/>
            <person name="Larimer F.W."/>
            <person name="Lucas S."/>
            <person name="Malfatti S.A."/>
            <person name="Meyer F."/>
            <person name="Paulsen I.T."/>
            <person name="Ren Q."/>
            <person name="Simon J."/>
            <person name="Bailey K."/>
            <person name="Diaz E."/>
            <person name="Fitzpatrick K.A."/>
            <person name="Glover B."/>
            <person name="Gwatney N."/>
            <person name="Korajkic A."/>
            <person name="Long A."/>
            <person name="Mobberley J.M."/>
            <person name="Pantry S.N."/>
            <person name="Pazder G."/>
            <person name="Peterson S."/>
            <person name="Quintanilla J.D."/>
            <person name="Sprinkle R."/>
            <person name="Stephens J."/>
            <person name="Thomas P."/>
            <person name="Vaughn R."/>
            <person name="Weber M.J."/>
            <person name="Wooten L.L."/>
        </authorList>
    </citation>
    <scope>NUCLEOTIDE SEQUENCE [LARGE SCALE GENOMIC DNA]</scope>
    <source>
        <strain evidence="9">ATCC 33889 / DSM 1251</strain>
    </source>
</reference>
<protein>
    <submittedName>
        <fullName evidence="8">Auxin Efflux Carrier</fullName>
    </submittedName>
</protein>
<keyword evidence="2" id="KW-0813">Transport</keyword>
<dbReference type="HOGENOM" id="CLU_056175_4_3_7"/>
<dbReference type="EMBL" id="CP000153">
    <property type="protein sequence ID" value="ABB43622.1"/>
    <property type="molecule type" value="Genomic_DNA"/>
</dbReference>
<sequence length="302" mass="33865">MSSILFSILAIYIFIVIGFIAKMSFKERIDDKTITLINVYFLQVFLTFWGLLIRPVDSTLLFAPSIYLFIVILVLFISALMAKRLFEDKKEYSIATVAAVIGNTGNLGIPLNIAIFGEESIPYTTVINLMNVFIVYTVGVYYYSRGSFDVKSSFKNIAKLPILWAAALAITLSAYGYQPSVEIMKTLMMGAYASIVMQLFLFGIYLYGTKISEISKRLTLWVISVKFIILPALTFLVLFLIELDLMIKGIIFIELLVPLAIANVNFASLYDCKPKVVTALVFISSVIFLGAIFIGIRLLNYL</sequence>
<keyword evidence="4 7" id="KW-0812">Transmembrane</keyword>
<feature type="transmembrane region" description="Helical" evidence="7">
    <location>
        <begin position="189"/>
        <end position="208"/>
    </location>
</feature>
<feature type="transmembrane region" description="Helical" evidence="7">
    <location>
        <begin position="247"/>
        <end position="269"/>
    </location>
</feature>
<keyword evidence="5 7" id="KW-1133">Transmembrane helix</keyword>
<dbReference type="PANTHER" id="PTHR36838:SF3">
    <property type="entry name" value="TRANSPORTER AUXIN EFFLUX CARRIER EC FAMILY"/>
    <property type="match status" value="1"/>
</dbReference>
<evidence type="ECO:0000256" key="6">
    <source>
        <dbReference type="ARBA" id="ARBA00023136"/>
    </source>
</evidence>
<evidence type="ECO:0000256" key="3">
    <source>
        <dbReference type="ARBA" id="ARBA00022475"/>
    </source>
</evidence>
<feature type="transmembrane region" description="Helical" evidence="7">
    <location>
        <begin position="156"/>
        <end position="177"/>
    </location>
</feature>
<dbReference type="InterPro" id="IPR004776">
    <property type="entry name" value="Mem_transp_PIN-like"/>
</dbReference>
<keyword evidence="3" id="KW-1003">Cell membrane</keyword>
<dbReference type="PANTHER" id="PTHR36838">
    <property type="entry name" value="AUXIN EFFLUX CARRIER FAMILY PROTEIN"/>
    <property type="match status" value="1"/>
</dbReference>
<proteinExistence type="predicted"/>
<dbReference type="RefSeq" id="WP_011371976.1">
    <property type="nucleotide sequence ID" value="NC_007575.1"/>
</dbReference>
<evidence type="ECO:0000256" key="1">
    <source>
        <dbReference type="ARBA" id="ARBA00004141"/>
    </source>
</evidence>
<evidence type="ECO:0000256" key="5">
    <source>
        <dbReference type="ARBA" id="ARBA00022989"/>
    </source>
</evidence>
<dbReference type="AlphaFoldDB" id="Q30TQ9"/>
<name>Q30TQ9_SULDN</name>
<dbReference type="Pfam" id="PF03547">
    <property type="entry name" value="Mem_trans"/>
    <property type="match status" value="1"/>
</dbReference>
<evidence type="ECO:0000256" key="7">
    <source>
        <dbReference type="SAM" id="Phobius"/>
    </source>
</evidence>
<feature type="transmembrane region" description="Helical" evidence="7">
    <location>
        <begin position="37"/>
        <end position="56"/>
    </location>
</feature>
<evidence type="ECO:0000313" key="9">
    <source>
        <dbReference type="Proteomes" id="UP000002714"/>
    </source>
</evidence>
<evidence type="ECO:0000256" key="2">
    <source>
        <dbReference type="ARBA" id="ARBA00022448"/>
    </source>
</evidence>
<gene>
    <name evidence="8" type="ordered locus">Suden_0341</name>
</gene>
<keyword evidence="6 7" id="KW-0472">Membrane</keyword>
<feature type="transmembrane region" description="Helical" evidence="7">
    <location>
        <begin position="94"/>
        <end position="115"/>
    </location>
</feature>
<dbReference type="Proteomes" id="UP000002714">
    <property type="component" value="Chromosome"/>
</dbReference>
<comment type="subcellular location">
    <subcellularLocation>
        <location evidence="1">Membrane</location>
        <topology evidence="1">Multi-pass membrane protein</topology>
    </subcellularLocation>
</comment>